<accession>A0A6M3JM12</accession>
<dbReference type="AlphaFoldDB" id="A0A6M3JM12"/>
<organism evidence="1">
    <name type="scientific">viral metagenome</name>
    <dbReference type="NCBI Taxonomy" id="1070528"/>
    <lineage>
        <taxon>unclassified sequences</taxon>
        <taxon>metagenomes</taxon>
        <taxon>organismal metagenomes</taxon>
    </lineage>
</organism>
<reference evidence="1" key="1">
    <citation type="submission" date="2020-03" db="EMBL/GenBank/DDBJ databases">
        <title>The deep terrestrial virosphere.</title>
        <authorList>
            <person name="Holmfeldt K."/>
            <person name="Nilsson E."/>
            <person name="Simone D."/>
            <person name="Lopez-Fernandez M."/>
            <person name="Wu X."/>
            <person name="de Brujin I."/>
            <person name="Lundin D."/>
            <person name="Andersson A."/>
            <person name="Bertilsson S."/>
            <person name="Dopson M."/>
        </authorList>
    </citation>
    <scope>NUCLEOTIDE SEQUENCE</scope>
    <source>
        <strain evidence="1">MM415A03426</strain>
        <strain evidence="2">TM448B01671</strain>
    </source>
</reference>
<sequence>MPRSKLTPAESLWVRHAARIARTWLRKGSSVEVGYGGLAHVYVLRVSPDMHEILFALPCRWANDATATRLAGELSRRLAARR</sequence>
<protein>
    <submittedName>
        <fullName evidence="1">Uncharacterized protein</fullName>
    </submittedName>
</protein>
<dbReference type="EMBL" id="MT141838">
    <property type="protein sequence ID" value="QJA70993.1"/>
    <property type="molecule type" value="Genomic_DNA"/>
</dbReference>
<evidence type="ECO:0000313" key="1">
    <source>
        <dbReference type="EMBL" id="QJA70993.1"/>
    </source>
</evidence>
<dbReference type="EMBL" id="MT144808">
    <property type="protein sequence ID" value="QJH99782.1"/>
    <property type="molecule type" value="Genomic_DNA"/>
</dbReference>
<gene>
    <name evidence="1" type="ORF">MM415A03426_0008</name>
    <name evidence="2" type="ORF">TM448B01671_0007</name>
</gene>
<evidence type="ECO:0000313" key="2">
    <source>
        <dbReference type="EMBL" id="QJH99782.1"/>
    </source>
</evidence>
<proteinExistence type="predicted"/>
<name>A0A6M3JM12_9ZZZZ</name>